<keyword evidence="2" id="KW-0812">Transmembrane</keyword>
<organism evidence="4 5">
    <name type="scientific">Penicillium alfredii</name>
    <dbReference type="NCBI Taxonomy" id="1506179"/>
    <lineage>
        <taxon>Eukaryota</taxon>
        <taxon>Fungi</taxon>
        <taxon>Dikarya</taxon>
        <taxon>Ascomycota</taxon>
        <taxon>Pezizomycotina</taxon>
        <taxon>Eurotiomycetes</taxon>
        <taxon>Eurotiomycetidae</taxon>
        <taxon>Eurotiales</taxon>
        <taxon>Aspergillaceae</taxon>
        <taxon>Penicillium</taxon>
    </lineage>
</organism>
<feature type="transmembrane region" description="Helical" evidence="2">
    <location>
        <begin position="156"/>
        <end position="185"/>
    </location>
</feature>
<accession>A0A9W9F963</accession>
<name>A0A9W9F963_9EURO</name>
<feature type="compositionally biased region" description="Basic residues" evidence="1">
    <location>
        <begin position="371"/>
        <end position="389"/>
    </location>
</feature>
<dbReference type="OrthoDB" id="4458647at2759"/>
<keyword evidence="2" id="KW-0472">Membrane</keyword>
<feature type="signal peptide" evidence="3">
    <location>
        <begin position="1"/>
        <end position="25"/>
    </location>
</feature>
<keyword evidence="5" id="KW-1185">Reference proteome</keyword>
<dbReference type="EMBL" id="JAPMSZ010000007">
    <property type="protein sequence ID" value="KAJ5095737.1"/>
    <property type="molecule type" value="Genomic_DNA"/>
</dbReference>
<reference evidence="4" key="1">
    <citation type="submission" date="2022-11" db="EMBL/GenBank/DDBJ databases">
        <authorList>
            <person name="Petersen C."/>
        </authorList>
    </citation>
    <scope>NUCLEOTIDE SEQUENCE</scope>
    <source>
        <strain evidence="4">IBT 34128</strain>
    </source>
</reference>
<comment type="caution">
    <text evidence="4">The sequence shown here is derived from an EMBL/GenBank/DDBJ whole genome shotgun (WGS) entry which is preliminary data.</text>
</comment>
<dbReference type="GeneID" id="81394843"/>
<evidence type="ECO:0000313" key="4">
    <source>
        <dbReference type="EMBL" id="KAJ5095737.1"/>
    </source>
</evidence>
<dbReference type="Proteomes" id="UP001141434">
    <property type="component" value="Unassembled WGS sequence"/>
</dbReference>
<evidence type="ECO:0000256" key="2">
    <source>
        <dbReference type="SAM" id="Phobius"/>
    </source>
</evidence>
<dbReference type="AlphaFoldDB" id="A0A9W9F963"/>
<keyword evidence="2" id="KW-1133">Transmembrane helix</keyword>
<keyword evidence="3" id="KW-0732">Signal</keyword>
<evidence type="ECO:0000313" key="5">
    <source>
        <dbReference type="Proteomes" id="UP001141434"/>
    </source>
</evidence>
<reference evidence="4" key="2">
    <citation type="journal article" date="2023" name="IMA Fungus">
        <title>Comparative genomic study of the Penicillium genus elucidates a diverse pangenome and 15 lateral gene transfer events.</title>
        <authorList>
            <person name="Petersen C."/>
            <person name="Sorensen T."/>
            <person name="Nielsen M.R."/>
            <person name="Sondergaard T.E."/>
            <person name="Sorensen J.L."/>
            <person name="Fitzpatrick D.A."/>
            <person name="Frisvad J.C."/>
            <person name="Nielsen K.L."/>
        </authorList>
    </citation>
    <scope>NUCLEOTIDE SEQUENCE</scope>
    <source>
        <strain evidence="4">IBT 34128</strain>
    </source>
</reference>
<evidence type="ECO:0000256" key="3">
    <source>
        <dbReference type="SAM" id="SignalP"/>
    </source>
</evidence>
<feature type="compositionally biased region" description="Basic and acidic residues" evidence="1">
    <location>
        <begin position="393"/>
        <end position="402"/>
    </location>
</feature>
<gene>
    <name evidence="4" type="ORF">NUU61_005093</name>
</gene>
<protein>
    <submittedName>
        <fullName evidence="4">Uncharacterized protein</fullName>
    </submittedName>
</protein>
<feature type="compositionally biased region" description="Polar residues" evidence="1">
    <location>
        <begin position="332"/>
        <end position="342"/>
    </location>
</feature>
<feature type="region of interest" description="Disordered" evidence="1">
    <location>
        <begin position="330"/>
        <end position="409"/>
    </location>
</feature>
<sequence length="409" mass="44830">MIVPFFGVFAVIALVGSFLRVPGVSDPSDGVLKRLGNSFKTVVAAMTIHDLAEDISQYVSPWHEDEVYPVHLAVFGESGGIELATSKELQLVEDRSLARITSECPVPLATVWELPLWTSLDPPETVWTPSPTFVTEPPKPVQMPTVLTWLVRNMTYLFWLFTSTVHLLIMVSTMWLMLLTVWMVLGPDVPALRQAYAEVIDWFLGVLEGQPQTARLVVGSSPSVYDQVELLVGPKELGETVGNPQASDSRTKYDPFEGPLNPYVRIQGLMDDLSTSISLLEQAHVIQALNLSAYHKELDRLHEEGHHLLCIDGREHQQEEGVADVAAAGPSALQSPASQSIPPEQPAAEGDPSVEMGGASDSEGSANLAGPRKKRKRPSLKARRRKHAQAARARREELERGPAKSTEGT</sequence>
<dbReference type="RefSeq" id="XP_056511288.1">
    <property type="nucleotide sequence ID" value="XM_056655675.1"/>
</dbReference>
<feature type="chain" id="PRO_5040877281" evidence="3">
    <location>
        <begin position="26"/>
        <end position="409"/>
    </location>
</feature>
<proteinExistence type="predicted"/>
<evidence type="ECO:0000256" key="1">
    <source>
        <dbReference type="SAM" id="MobiDB-lite"/>
    </source>
</evidence>